<proteinExistence type="predicted"/>
<evidence type="ECO:0000256" key="3">
    <source>
        <dbReference type="ARBA" id="ARBA00022989"/>
    </source>
</evidence>
<dbReference type="GO" id="GO:0016020">
    <property type="term" value="C:membrane"/>
    <property type="evidence" value="ECO:0007669"/>
    <property type="project" value="UniProtKB-SubCell"/>
</dbReference>
<dbReference type="InterPro" id="IPR004843">
    <property type="entry name" value="Calcineurin-like_PHP"/>
</dbReference>
<dbReference type="GO" id="GO:0006506">
    <property type="term" value="P:GPI anchor biosynthetic process"/>
    <property type="evidence" value="ECO:0007669"/>
    <property type="project" value="InterPro"/>
</dbReference>
<name>A0A0H2S8V3_9AGAM</name>
<feature type="domain" description="Calcineurin-like phosphoesterase" evidence="6">
    <location>
        <begin position="117"/>
        <end position="318"/>
    </location>
</feature>
<evidence type="ECO:0000256" key="5">
    <source>
        <dbReference type="SAM" id="Phobius"/>
    </source>
</evidence>
<evidence type="ECO:0000256" key="2">
    <source>
        <dbReference type="ARBA" id="ARBA00022692"/>
    </source>
</evidence>
<dbReference type="InParanoid" id="A0A0H2S8V3"/>
<comment type="subcellular location">
    <subcellularLocation>
        <location evidence="1">Membrane</location>
        <topology evidence="1">Multi-pass membrane protein</topology>
    </subcellularLocation>
</comment>
<dbReference type="Proteomes" id="UP000053477">
    <property type="component" value="Unassembled WGS sequence"/>
</dbReference>
<dbReference type="InterPro" id="IPR029052">
    <property type="entry name" value="Metallo-depent_PP-like"/>
</dbReference>
<keyword evidence="2 5" id="KW-0812">Transmembrane</keyword>
<feature type="non-terminal residue" evidence="7">
    <location>
        <position position="405"/>
    </location>
</feature>
<gene>
    <name evidence="7" type="ORF">SCHPADRAFT_863038</name>
</gene>
<keyword evidence="4 5" id="KW-0472">Membrane</keyword>
<dbReference type="STRING" id="27342.A0A0H2S8V3"/>
<dbReference type="InterPro" id="IPR033308">
    <property type="entry name" value="PGAP5/Cdc1/Ted1"/>
</dbReference>
<organism evidence="7 8">
    <name type="scientific">Schizopora paradoxa</name>
    <dbReference type="NCBI Taxonomy" id="27342"/>
    <lineage>
        <taxon>Eukaryota</taxon>
        <taxon>Fungi</taxon>
        <taxon>Dikarya</taxon>
        <taxon>Basidiomycota</taxon>
        <taxon>Agaricomycotina</taxon>
        <taxon>Agaricomycetes</taxon>
        <taxon>Hymenochaetales</taxon>
        <taxon>Schizoporaceae</taxon>
        <taxon>Schizopora</taxon>
    </lineage>
</organism>
<evidence type="ECO:0000256" key="4">
    <source>
        <dbReference type="ARBA" id="ARBA00023136"/>
    </source>
</evidence>
<dbReference type="EMBL" id="KQ085882">
    <property type="protein sequence ID" value="KLO20354.1"/>
    <property type="molecule type" value="Genomic_DNA"/>
</dbReference>
<accession>A0A0H2S8V3</accession>
<feature type="transmembrane region" description="Helical" evidence="5">
    <location>
        <begin position="21"/>
        <end position="44"/>
    </location>
</feature>
<sequence>MLAPQRGRRRRAFIAALKRLSVVNWVRIVWLVAVLWYELGAFFWSAAGCQWPNFDHLKLGNSKVRGLGSNSPAHVLLVADPQILDHRSYPGRSGWLMSLSQFIVDLNLRKSWLVASRFEPDVVIFLGDMMDNGRLTSSDEEYDAYVARFKSTFKLRDPETKVYYIPGNHDVGLRSSDQFHPRRRQRYLANFGPFNERISIANHTLALLDAPGLVEEDYKRASFGTDFENWKGSSDGAVEFIKEFRRGQSQGSKDPVILFTHIPLHRPDTASCGPLRERGTIRRGVGFGYQLTLGKLTAEFLLRNTRPSLVFSADDHDYCDYTHKVLLDEDNEAFTVREVTVKSFSMAMGIKKPGFQLLSLLPHESGTVFPQGVNTFADAPCLLPDQLTIYIERYLPLFVFTLIAL</sequence>
<reference evidence="7 8" key="1">
    <citation type="submission" date="2015-04" db="EMBL/GenBank/DDBJ databases">
        <title>Complete genome sequence of Schizopora paradoxa KUC8140, a cosmopolitan wood degrader in East Asia.</title>
        <authorList>
            <consortium name="DOE Joint Genome Institute"/>
            <person name="Min B."/>
            <person name="Park H."/>
            <person name="Jang Y."/>
            <person name="Kim J.-J."/>
            <person name="Kim K.H."/>
            <person name="Pangilinan J."/>
            <person name="Lipzen A."/>
            <person name="Riley R."/>
            <person name="Grigoriev I.V."/>
            <person name="Spatafora J.W."/>
            <person name="Choi I.-G."/>
        </authorList>
    </citation>
    <scope>NUCLEOTIDE SEQUENCE [LARGE SCALE GENOMIC DNA]</scope>
    <source>
        <strain evidence="7 8">KUC8140</strain>
    </source>
</reference>
<evidence type="ECO:0000313" key="7">
    <source>
        <dbReference type="EMBL" id="KLO20354.1"/>
    </source>
</evidence>
<dbReference type="FunCoup" id="A0A0H2S8V3">
    <property type="interactions" value="213"/>
</dbReference>
<evidence type="ECO:0000256" key="1">
    <source>
        <dbReference type="ARBA" id="ARBA00004141"/>
    </source>
</evidence>
<dbReference type="GO" id="GO:0005783">
    <property type="term" value="C:endoplasmic reticulum"/>
    <property type="evidence" value="ECO:0007669"/>
    <property type="project" value="TreeGrafter"/>
</dbReference>
<keyword evidence="3 5" id="KW-1133">Transmembrane helix</keyword>
<evidence type="ECO:0000313" key="8">
    <source>
        <dbReference type="Proteomes" id="UP000053477"/>
    </source>
</evidence>
<dbReference type="AlphaFoldDB" id="A0A0H2S8V3"/>
<dbReference type="OrthoDB" id="5977743at2759"/>
<dbReference type="Pfam" id="PF00149">
    <property type="entry name" value="Metallophos"/>
    <property type="match status" value="1"/>
</dbReference>
<dbReference type="GO" id="GO:0016787">
    <property type="term" value="F:hydrolase activity"/>
    <property type="evidence" value="ECO:0007669"/>
    <property type="project" value="InterPro"/>
</dbReference>
<dbReference type="Gene3D" id="3.60.21.10">
    <property type="match status" value="1"/>
</dbReference>
<dbReference type="PANTHER" id="PTHR13315:SF4">
    <property type="entry name" value="METALLOPHOSPHOESTERASE, ISOFORM E"/>
    <property type="match status" value="1"/>
</dbReference>
<keyword evidence="8" id="KW-1185">Reference proteome</keyword>
<protein>
    <submittedName>
        <fullName evidence="7">Metallo-dependent phosphatase</fullName>
    </submittedName>
</protein>
<dbReference type="SUPFAM" id="SSF56300">
    <property type="entry name" value="Metallo-dependent phosphatases"/>
    <property type="match status" value="1"/>
</dbReference>
<evidence type="ECO:0000259" key="6">
    <source>
        <dbReference type="Pfam" id="PF00149"/>
    </source>
</evidence>
<dbReference type="PANTHER" id="PTHR13315">
    <property type="entry name" value="METALLO PHOSPHOESTERASE RELATED"/>
    <property type="match status" value="1"/>
</dbReference>